<sequence>MELNIARIALSTTRIRVEQERRRARRRYWVAEVLQRRQARGEFFNLVQELRAVDPDRHHAYFRMSRETFDLLLAKIGPSITRQRTNFREPIDPAQRLAVTLRYLASGMEFSALAPCYRLGEKTVRAIVYDTCAAIIAILGPEADSQQPQQADASGEQVGGLCELGRLGANNFTREAERIRDQFARDTESTVLLGAVLSLLAVYPTALTAGGSVGLISDTLLDARPHCERGRQELWAAAGALLGAWLGAFVIPLDWDRDWQVVMASLVRRGWAWLVHRYRMYELNTSVALLEPNEKVAFHTFIFCILSMMAYSTYVYLPHYTLVLLARFGLVVADTD</sequence>
<name>A0A6A4VJZ1_AMPAM</name>
<proteinExistence type="inferred from homology"/>
<keyword evidence="4" id="KW-0337">GPI-anchor biosynthesis</keyword>
<keyword evidence="10 12" id="KW-0472">Membrane</keyword>
<evidence type="ECO:0000256" key="9">
    <source>
        <dbReference type="ARBA" id="ARBA00023098"/>
    </source>
</evidence>
<evidence type="ECO:0000313" key="13">
    <source>
        <dbReference type="EMBL" id="KAF0289701.1"/>
    </source>
</evidence>
<evidence type="ECO:0000256" key="12">
    <source>
        <dbReference type="SAM" id="Phobius"/>
    </source>
</evidence>
<protein>
    <submittedName>
        <fullName evidence="13">Serine palmitoyltransferase small subunit A-A</fullName>
    </submittedName>
</protein>
<dbReference type="Pfam" id="PF06699">
    <property type="entry name" value="PIG-F"/>
    <property type="match status" value="1"/>
</dbReference>
<evidence type="ECO:0000256" key="5">
    <source>
        <dbReference type="ARBA" id="ARBA00022692"/>
    </source>
</evidence>
<keyword evidence="7" id="KW-0746">Sphingolipid metabolism</keyword>
<evidence type="ECO:0000256" key="10">
    <source>
        <dbReference type="ARBA" id="ARBA00023136"/>
    </source>
</evidence>
<reference evidence="13 14" key="1">
    <citation type="submission" date="2019-07" db="EMBL/GenBank/DDBJ databases">
        <title>Draft genome assembly of a fouling barnacle, Amphibalanus amphitrite (Darwin, 1854): The first reference genome for Thecostraca.</title>
        <authorList>
            <person name="Kim W."/>
        </authorList>
    </citation>
    <scope>NUCLEOTIDE SEQUENCE [LARGE SCALE GENOMIC DNA]</scope>
    <source>
        <strain evidence="13">SNU_AA5</strain>
        <tissue evidence="13">Soma without cirri and trophi</tissue>
    </source>
</reference>
<comment type="pathway">
    <text evidence="3">Lipid metabolism.</text>
</comment>
<evidence type="ECO:0000256" key="8">
    <source>
        <dbReference type="ARBA" id="ARBA00022989"/>
    </source>
</evidence>
<comment type="caution">
    <text evidence="13">The sequence shown here is derived from an EMBL/GenBank/DDBJ whole genome shotgun (WGS) entry which is preliminary data.</text>
</comment>
<dbReference type="AlphaFoldDB" id="A0A6A4VJZ1"/>
<dbReference type="Pfam" id="PF11779">
    <property type="entry name" value="SPT_ssu-like"/>
    <property type="match status" value="1"/>
</dbReference>
<dbReference type="GO" id="GO:0046513">
    <property type="term" value="P:ceramide biosynthetic process"/>
    <property type="evidence" value="ECO:0007669"/>
    <property type="project" value="TreeGrafter"/>
</dbReference>
<dbReference type="PANTHER" id="PTHR47084:SF1">
    <property type="entry name" value="SERINE PALMITOYLTRANSFERASE SMALL SUBUNIT A"/>
    <property type="match status" value="1"/>
</dbReference>
<comment type="similarity">
    <text evidence="11">Belongs to the SPTSS family. SPTSSA subfamily.</text>
</comment>
<keyword evidence="9" id="KW-0443">Lipid metabolism</keyword>
<gene>
    <name evidence="13" type="primary">sptssa-a</name>
    <name evidence="13" type="ORF">FJT64_012058</name>
</gene>
<evidence type="ECO:0000256" key="6">
    <source>
        <dbReference type="ARBA" id="ARBA00022824"/>
    </source>
</evidence>
<dbReference type="GO" id="GO:0005789">
    <property type="term" value="C:endoplasmic reticulum membrane"/>
    <property type="evidence" value="ECO:0007669"/>
    <property type="project" value="UniProtKB-SubCell"/>
</dbReference>
<evidence type="ECO:0000256" key="7">
    <source>
        <dbReference type="ARBA" id="ARBA00022919"/>
    </source>
</evidence>
<dbReference type="GO" id="GO:0006506">
    <property type="term" value="P:GPI anchor biosynthetic process"/>
    <property type="evidence" value="ECO:0007669"/>
    <property type="project" value="UniProtKB-UniPathway"/>
</dbReference>
<evidence type="ECO:0000256" key="1">
    <source>
        <dbReference type="ARBA" id="ARBA00004477"/>
    </source>
</evidence>
<feature type="transmembrane region" description="Helical" evidence="12">
    <location>
        <begin position="191"/>
        <end position="213"/>
    </location>
</feature>
<dbReference type="InterPro" id="IPR051900">
    <property type="entry name" value="SPT_small_subunit"/>
</dbReference>
<dbReference type="PANTHER" id="PTHR47084">
    <property type="entry name" value="SERINE PALMITOYLTRANSFERASE SMALL SUBUNIT A"/>
    <property type="match status" value="1"/>
</dbReference>
<organism evidence="13 14">
    <name type="scientific">Amphibalanus amphitrite</name>
    <name type="common">Striped barnacle</name>
    <name type="synonym">Balanus amphitrite</name>
    <dbReference type="NCBI Taxonomy" id="1232801"/>
    <lineage>
        <taxon>Eukaryota</taxon>
        <taxon>Metazoa</taxon>
        <taxon>Ecdysozoa</taxon>
        <taxon>Arthropoda</taxon>
        <taxon>Crustacea</taxon>
        <taxon>Multicrustacea</taxon>
        <taxon>Cirripedia</taxon>
        <taxon>Thoracica</taxon>
        <taxon>Thoracicalcarea</taxon>
        <taxon>Balanomorpha</taxon>
        <taxon>Balanoidea</taxon>
        <taxon>Balanidae</taxon>
        <taxon>Amphibalaninae</taxon>
        <taxon>Amphibalanus</taxon>
    </lineage>
</organism>
<keyword evidence="13" id="KW-0808">Transferase</keyword>
<evidence type="ECO:0000313" key="14">
    <source>
        <dbReference type="Proteomes" id="UP000440578"/>
    </source>
</evidence>
<keyword evidence="5 12" id="KW-0812">Transmembrane</keyword>
<dbReference type="InterPro" id="IPR024512">
    <property type="entry name" value="Ser_palmitoyltrfase_ssu-like"/>
</dbReference>
<evidence type="ECO:0000256" key="4">
    <source>
        <dbReference type="ARBA" id="ARBA00022502"/>
    </source>
</evidence>
<evidence type="ECO:0000256" key="3">
    <source>
        <dbReference type="ARBA" id="ARBA00005189"/>
    </source>
</evidence>
<keyword evidence="6" id="KW-0256">Endoplasmic reticulum</keyword>
<feature type="transmembrane region" description="Helical" evidence="12">
    <location>
        <begin position="296"/>
        <end position="317"/>
    </location>
</feature>
<dbReference type="GO" id="GO:0017059">
    <property type="term" value="C:serine palmitoyltransferase complex"/>
    <property type="evidence" value="ECO:0007669"/>
    <property type="project" value="TreeGrafter"/>
</dbReference>
<dbReference type="EMBL" id="VIIS01002012">
    <property type="protein sequence ID" value="KAF0289701.1"/>
    <property type="molecule type" value="Genomic_DNA"/>
</dbReference>
<keyword evidence="8 12" id="KW-1133">Transmembrane helix</keyword>
<keyword evidence="14" id="KW-1185">Reference proteome</keyword>
<dbReference type="UniPathway" id="UPA00196"/>
<evidence type="ECO:0000256" key="11">
    <source>
        <dbReference type="ARBA" id="ARBA00038370"/>
    </source>
</evidence>
<dbReference type="Proteomes" id="UP000440578">
    <property type="component" value="Unassembled WGS sequence"/>
</dbReference>
<evidence type="ECO:0000256" key="2">
    <source>
        <dbReference type="ARBA" id="ARBA00004687"/>
    </source>
</evidence>
<accession>A0A6A4VJZ1</accession>
<dbReference type="GO" id="GO:0004758">
    <property type="term" value="F:serine C-palmitoyltransferase activity"/>
    <property type="evidence" value="ECO:0007669"/>
    <property type="project" value="TreeGrafter"/>
</dbReference>
<dbReference type="OrthoDB" id="17366at2759"/>
<dbReference type="InterPro" id="IPR009580">
    <property type="entry name" value="GPI_biosynthesis_protein_Pig-F"/>
</dbReference>
<comment type="subcellular location">
    <subcellularLocation>
        <location evidence="1">Endoplasmic reticulum membrane</location>
        <topology evidence="1">Multi-pass membrane protein</topology>
    </subcellularLocation>
</comment>
<comment type="pathway">
    <text evidence="2">Glycolipid biosynthesis; glycosylphosphatidylinositol-anchor biosynthesis.</text>
</comment>
<feature type="transmembrane region" description="Helical" evidence="12">
    <location>
        <begin position="234"/>
        <end position="253"/>
    </location>
</feature>